<gene>
    <name evidence="1" type="primary">80</name>
    <name evidence="1" type="ORF">PBI_GRETELLYN_80</name>
</gene>
<evidence type="ECO:0000313" key="1">
    <source>
        <dbReference type="EMBL" id="QFG08216.1"/>
    </source>
</evidence>
<dbReference type="EMBL" id="MN234162">
    <property type="protein sequence ID" value="QFG08216.1"/>
    <property type="molecule type" value="Genomic_DNA"/>
</dbReference>
<keyword evidence="1" id="KW-0378">Hydrolase</keyword>
<dbReference type="GO" id="GO:0016787">
    <property type="term" value="F:hydrolase activity"/>
    <property type="evidence" value="ECO:0007669"/>
    <property type="project" value="UniProtKB-KW"/>
</dbReference>
<protein>
    <submittedName>
        <fullName evidence="1">MazG-like nucleotide pyrophosphohydrolase</fullName>
    </submittedName>
</protein>
<accession>A0A5J6TBE4</accession>
<organism evidence="1 2">
    <name type="scientific">Gordonia phage GretelLyn</name>
    <dbReference type="NCBI Taxonomy" id="2599844"/>
    <lineage>
        <taxon>Viruses</taxon>
        <taxon>Duplodnaviria</taxon>
        <taxon>Heunggongvirae</taxon>
        <taxon>Uroviricota</taxon>
        <taxon>Caudoviricetes</taxon>
        <taxon>Dovevirinae</taxon>
        <taxon>Lambovirus</taxon>
        <taxon>Lambovirus sadboi</taxon>
    </lineage>
</organism>
<dbReference type="Gene3D" id="1.10.3420.10">
    <property type="entry name" value="putative ntp pyrophosphohydrolase like domain"/>
    <property type="match status" value="1"/>
</dbReference>
<dbReference type="InterPro" id="IPR023292">
    <property type="entry name" value="NTP_PyroPHydrolase-like_dom_sf"/>
</dbReference>
<proteinExistence type="predicted"/>
<dbReference type="Proteomes" id="UP000325832">
    <property type="component" value="Genome"/>
</dbReference>
<reference evidence="1 2" key="1">
    <citation type="submission" date="2019-07" db="EMBL/GenBank/DDBJ databases">
        <authorList>
            <person name="Lauer M.J."/>
            <person name="Stoner T.H."/>
            <person name="Garlena R.A."/>
            <person name="Russell D.A."/>
            <person name="Pope W.H."/>
            <person name="Jacobs-Sera D."/>
            <person name="Hatfull G.F."/>
        </authorList>
    </citation>
    <scope>NUCLEOTIDE SEQUENCE [LARGE SCALE GENOMIC DNA]</scope>
</reference>
<name>A0A5J6TBE4_9CAUD</name>
<sequence>MTLNHRQAVRGTAEFNDRELNFLDDRYQDNTLISAIFEFMKVGKQLKDDRGKYIRFGDDPKAPHRKRRRSWLASANDGEVGEFLDADFQNDLIEYIDGAIDVAYIALGGLIEASEGSEIVAQALLKEVLRSNETKLVDCEVRDDGKVVKGPYYEPPRIEAILTYFAVRIPDRGASGSVVAIPAATGPNLTAVPDPEPTEVGVNFLGEDNN</sequence>
<evidence type="ECO:0000313" key="2">
    <source>
        <dbReference type="Proteomes" id="UP000325832"/>
    </source>
</evidence>